<evidence type="ECO:0000259" key="5">
    <source>
        <dbReference type="PROSITE" id="PS50931"/>
    </source>
</evidence>
<keyword evidence="3" id="KW-0238">DNA-binding</keyword>
<dbReference type="Gene3D" id="1.10.10.10">
    <property type="entry name" value="Winged helix-like DNA-binding domain superfamily/Winged helix DNA-binding domain"/>
    <property type="match status" value="1"/>
</dbReference>
<evidence type="ECO:0000256" key="4">
    <source>
        <dbReference type="ARBA" id="ARBA00023163"/>
    </source>
</evidence>
<dbReference type="InterPro" id="IPR036388">
    <property type="entry name" value="WH-like_DNA-bd_sf"/>
</dbReference>
<dbReference type="PANTHER" id="PTHR30346">
    <property type="entry name" value="TRANSCRIPTIONAL DUAL REGULATOR HCAR-RELATED"/>
    <property type="match status" value="1"/>
</dbReference>
<dbReference type="EMBL" id="CP001344">
    <property type="protein sequence ID" value="ACL46956.1"/>
    <property type="molecule type" value="Genomic_DNA"/>
</dbReference>
<dbReference type="InterPro" id="IPR036390">
    <property type="entry name" value="WH_DNA-bd_sf"/>
</dbReference>
<keyword evidence="4" id="KW-0804">Transcription</keyword>
<protein>
    <submittedName>
        <fullName evidence="6">Transcriptional regulator, LysR family</fullName>
    </submittedName>
</protein>
<dbReference type="PANTHER" id="PTHR30346:SF0">
    <property type="entry name" value="HCA OPERON TRANSCRIPTIONAL ACTIVATOR HCAR"/>
    <property type="match status" value="1"/>
</dbReference>
<reference evidence="6" key="1">
    <citation type="submission" date="2009-01" db="EMBL/GenBank/DDBJ databases">
        <title>Complete sequence of chromosome Cyanothece sp. PCC 7425.</title>
        <authorList>
            <consortium name="US DOE Joint Genome Institute"/>
            <person name="Lucas S."/>
            <person name="Copeland A."/>
            <person name="Lapidus A."/>
            <person name="Glavina del Rio T."/>
            <person name="Dalin E."/>
            <person name="Tice H."/>
            <person name="Bruce D."/>
            <person name="Goodwin L."/>
            <person name="Pitluck S."/>
            <person name="Sims D."/>
            <person name="Meineke L."/>
            <person name="Brettin T."/>
            <person name="Detter J.C."/>
            <person name="Han C."/>
            <person name="Larimer F."/>
            <person name="Land M."/>
            <person name="Hauser L."/>
            <person name="Kyrpides N."/>
            <person name="Ovchinnikova G."/>
            <person name="Liberton M."/>
            <person name="Stoeckel J."/>
            <person name="Banerjee A."/>
            <person name="Singh A."/>
            <person name="Page L."/>
            <person name="Sato H."/>
            <person name="Zhao L."/>
            <person name="Sherman L."/>
            <person name="Pakrasi H."/>
            <person name="Richardson P."/>
        </authorList>
    </citation>
    <scope>NUCLEOTIDE SEQUENCE</scope>
    <source>
        <strain evidence="6">PCC 7425</strain>
    </source>
</reference>
<keyword evidence="2" id="KW-0805">Transcription regulation</keyword>
<accession>B8HL91</accession>
<evidence type="ECO:0000256" key="2">
    <source>
        <dbReference type="ARBA" id="ARBA00023015"/>
    </source>
</evidence>
<dbReference type="SUPFAM" id="SSF53850">
    <property type="entry name" value="Periplasmic binding protein-like II"/>
    <property type="match status" value="1"/>
</dbReference>
<dbReference type="GO" id="GO:0003677">
    <property type="term" value="F:DNA binding"/>
    <property type="evidence" value="ECO:0007669"/>
    <property type="project" value="UniProtKB-KW"/>
</dbReference>
<dbReference type="eggNOG" id="COG0583">
    <property type="taxonomic scope" value="Bacteria"/>
</dbReference>
<dbReference type="Pfam" id="PF00126">
    <property type="entry name" value="HTH_1"/>
    <property type="match status" value="1"/>
</dbReference>
<dbReference type="GO" id="GO:0003700">
    <property type="term" value="F:DNA-binding transcription factor activity"/>
    <property type="evidence" value="ECO:0007669"/>
    <property type="project" value="InterPro"/>
</dbReference>
<dbReference type="PRINTS" id="PR00039">
    <property type="entry name" value="HTHLYSR"/>
</dbReference>
<dbReference type="CDD" id="cd08414">
    <property type="entry name" value="PBP2_LTTR_aromatics_like"/>
    <property type="match status" value="1"/>
</dbReference>
<dbReference type="KEGG" id="cyn:Cyan7425_4650"/>
<dbReference type="AlphaFoldDB" id="B8HL91"/>
<dbReference type="FunFam" id="1.10.10.10:FF:000001">
    <property type="entry name" value="LysR family transcriptional regulator"/>
    <property type="match status" value="1"/>
</dbReference>
<proteinExistence type="inferred from homology"/>
<comment type="similarity">
    <text evidence="1">Belongs to the LysR transcriptional regulatory family.</text>
</comment>
<dbReference type="GO" id="GO:0032993">
    <property type="term" value="C:protein-DNA complex"/>
    <property type="evidence" value="ECO:0007669"/>
    <property type="project" value="TreeGrafter"/>
</dbReference>
<dbReference type="SUPFAM" id="SSF46785">
    <property type="entry name" value="Winged helix' DNA-binding domain"/>
    <property type="match status" value="1"/>
</dbReference>
<dbReference type="InterPro" id="IPR005119">
    <property type="entry name" value="LysR_subst-bd"/>
</dbReference>
<evidence type="ECO:0000313" key="6">
    <source>
        <dbReference type="EMBL" id="ACL46956.1"/>
    </source>
</evidence>
<dbReference type="Pfam" id="PF03466">
    <property type="entry name" value="LysR_substrate"/>
    <property type="match status" value="1"/>
</dbReference>
<feature type="domain" description="HTH lysR-type" evidence="5">
    <location>
        <begin position="1"/>
        <end position="58"/>
    </location>
</feature>
<organism evidence="6">
    <name type="scientific">Cyanothece sp. (strain PCC 7425 / ATCC 29141)</name>
    <dbReference type="NCBI Taxonomy" id="395961"/>
    <lineage>
        <taxon>Bacteria</taxon>
        <taxon>Bacillati</taxon>
        <taxon>Cyanobacteriota</taxon>
        <taxon>Cyanophyceae</taxon>
        <taxon>Gomontiellales</taxon>
        <taxon>Cyanothecaceae</taxon>
        <taxon>Cyanothece</taxon>
    </lineage>
</organism>
<dbReference type="OrthoDB" id="9803735at2"/>
<dbReference type="STRING" id="395961.Cyan7425_4650"/>
<evidence type="ECO:0000256" key="1">
    <source>
        <dbReference type="ARBA" id="ARBA00009437"/>
    </source>
</evidence>
<gene>
    <name evidence="6" type="ordered locus">Cyan7425_4650</name>
</gene>
<dbReference type="InterPro" id="IPR000847">
    <property type="entry name" value="LysR_HTH_N"/>
</dbReference>
<name>B8HL91_CYAP4</name>
<evidence type="ECO:0000256" key="3">
    <source>
        <dbReference type="ARBA" id="ARBA00023125"/>
    </source>
</evidence>
<dbReference type="PROSITE" id="PS50931">
    <property type="entry name" value="HTH_LYSR"/>
    <property type="match status" value="1"/>
</dbReference>
<dbReference type="Gene3D" id="3.40.190.10">
    <property type="entry name" value="Periplasmic binding protein-like II"/>
    <property type="match status" value="2"/>
</dbReference>
<sequence length="292" mass="32560">MELRHLHYFIAVAEELNFSRAADRLHMAQPPLSQQIRQLEEELGFQLFQRSKRRVELTAGGVAFLAEVQQVLHQLDQAIQSGRRASRGEVGQLAIGFVSSAAYNILPPILQTFRRSVPGVTLQLQELTTREQLQALLEGSLDIGFVRPPVQEPELVAEVIFREPLILALPEAHPLAQVDQIEMRSLAQQPFILFPRNVAPGLYDPMISLCQQAGFSPQVVQEAIQMQTIVSLVAAEMGVAIVPQSLQNLQRQGVIYKPLQEPTPMVEIALIWQAACSPAVEKFLHISRNVCV</sequence>
<dbReference type="HOGENOM" id="CLU_039613_6_4_3"/>